<keyword evidence="4 7" id="KW-1133">Transmembrane helix</keyword>
<dbReference type="GO" id="GO:0015095">
    <property type="term" value="F:magnesium ion transmembrane transporter activity"/>
    <property type="evidence" value="ECO:0007669"/>
    <property type="project" value="InterPro"/>
</dbReference>
<proteinExistence type="inferred from homology"/>
<dbReference type="STRING" id="4829.A0A163JMQ3"/>
<dbReference type="Gene3D" id="3.30.460.20">
    <property type="entry name" value="CorA soluble domain-like"/>
    <property type="match status" value="1"/>
</dbReference>
<dbReference type="PANTHER" id="PTHR21535:SF51">
    <property type="entry name" value="MANGANESE RESISTANCE PROTEIN MNR2"/>
    <property type="match status" value="1"/>
</dbReference>
<dbReference type="InterPro" id="IPR044089">
    <property type="entry name" value="Alr1-like"/>
</dbReference>
<dbReference type="OMA" id="HITPEWI"/>
<sequence>MNEEYIDSNRVSQESQLHPLVRSESDAYVLQMDPTISEKTSSIDDTTKPHHAEKDVCYPVPTMTSPTVSTPATISGTQTAAPSFHSTIDKDALGNYMQLDEDTLTKSDIKLDFLLEASQDKYARRFSAFGDTIQDPRKVKHSADRYNYYEASTGSLKSSSLKDLLAKPVGPGETVERMLVQSSCWWIDVLAPTDQEMRIISKIFRIHPLTTEDIQAQESREKCEIFQNYMFISFRSFNHDYSSQDYLEAVNFYIIVFKDGVLTFRFQPLPHSHNVLKRIDQLKDYIDITPEWINYALIDNVTDSFAPLIQHTELEVDSIDDLVLVLNGSEQTDMLRRIGSCRKMVMQLLRLLGPKADVVRSLIKRYEDKAKEIDFMQQCRPQQDIKMMVAKDIVNETSLQHEIILFLGDIQDHIHTMLQNVNHYDLVLGRAHRNYLGQISIELSQAGNSTNEVINRLTFLATLVVPLNLVAGLFGMNVQVPGQNDLDLTWFFWIVMGMAMYVTFMLAFGKHFNFL</sequence>
<organism evidence="8">
    <name type="scientific">Absidia glauca</name>
    <name type="common">Pin mould</name>
    <dbReference type="NCBI Taxonomy" id="4829"/>
    <lineage>
        <taxon>Eukaryota</taxon>
        <taxon>Fungi</taxon>
        <taxon>Fungi incertae sedis</taxon>
        <taxon>Mucoromycota</taxon>
        <taxon>Mucoromycotina</taxon>
        <taxon>Mucoromycetes</taxon>
        <taxon>Mucorales</taxon>
        <taxon>Cunninghamellaceae</taxon>
        <taxon>Absidia</taxon>
    </lineage>
</organism>
<dbReference type="Pfam" id="PF01544">
    <property type="entry name" value="CorA"/>
    <property type="match status" value="1"/>
</dbReference>
<keyword evidence="3 7" id="KW-0812">Transmembrane</keyword>
<dbReference type="InterPro" id="IPR045863">
    <property type="entry name" value="CorA_TM1_TM2"/>
</dbReference>
<gene>
    <name evidence="8" type="primary">ABSGL_06121.1 scaffold 7701</name>
</gene>
<keyword evidence="5 7" id="KW-0472">Membrane</keyword>
<protein>
    <recommendedName>
        <fullName evidence="10">Cora-domain-containing protein</fullName>
    </recommendedName>
</protein>
<evidence type="ECO:0000313" key="8">
    <source>
        <dbReference type="EMBL" id="SAM00433.1"/>
    </source>
</evidence>
<dbReference type="InterPro" id="IPR045861">
    <property type="entry name" value="CorA_cytoplasmic_dom"/>
</dbReference>
<feature type="transmembrane region" description="Helical" evidence="7">
    <location>
        <begin position="457"/>
        <end position="478"/>
    </location>
</feature>
<feature type="transmembrane region" description="Helical" evidence="7">
    <location>
        <begin position="490"/>
        <end position="509"/>
    </location>
</feature>
<comment type="similarity">
    <text evidence="2">Belongs to the CorA metal ion transporter (MIT) (TC 1.A.35) family.</text>
</comment>
<evidence type="ECO:0000256" key="3">
    <source>
        <dbReference type="ARBA" id="ARBA00022692"/>
    </source>
</evidence>
<name>A0A163JMQ3_ABSGL</name>
<feature type="region of interest" description="Disordered" evidence="6">
    <location>
        <begin position="39"/>
        <end position="59"/>
    </location>
</feature>
<dbReference type="InParanoid" id="A0A163JMQ3"/>
<dbReference type="OrthoDB" id="29879at2759"/>
<evidence type="ECO:0008006" key="10">
    <source>
        <dbReference type="Google" id="ProtNLM"/>
    </source>
</evidence>
<dbReference type="CDD" id="cd12829">
    <property type="entry name" value="Alr1p-like"/>
    <property type="match status" value="1"/>
</dbReference>
<dbReference type="GO" id="GO:0016020">
    <property type="term" value="C:membrane"/>
    <property type="evidence" value="ECO:0007669"/>
    <property type="project" value="UniProtKB-SubCell"/>
</dbReference>
<dbReference type="Gene3D" id="1.20.58.340">
    <property type="entry name" value="Magnesium transport protein CorA, transmembrane region"/>
    <property type="match status" value="2"/>
</dbReference>
<evidence type="ECO:0000256" key="5">
    <source>
        <dbReference type="ARBA" id="ARBA00023136"/>
    </source>
</evidence>
<dbReference type="InterPro" id="IPR002523">
    <property type="entry name" value="MgTranspt_CorA/ZnTranspt_ZntB"/>
</dbReference>
<dbReference type="PANTHER" id="PTHR21535">
    <property type="entry name" value="MAGNESIUM AND COBALT TRANSPORT PROTEIN/MITOCHONDRIAL IMPORT INNER MEMBRANE TRANSLOCASE SUBUNIT TIM8"/>
    <property type="match status" value="1"/>
</dbReference>
<evidence type="ECO:0000256" key="7">
    <source>
        <dbReference type="SAM" id="Phobius"/>
    </source>
</evidence>
<evidence type="ECO:0000256" key="6">
    <source>
        <dbReference type="SAM" id="MobiDB-lite"/>
    </source>
</evidence>
<reference evidence="8" key="1">
    <citation type="submission" date="2016-04" db="EMBL/GenBank/DDBJ databases">
        <authorList>
            <person name="Evans L.H."/>
            <person name="Alamgir A."/>
            <person name="Owens N."/>
            <person name="Weber N.D."/>
            <person name="Virtaneva K."/>
            <person name="Barbian K."/>
            <person name="Babar A."/>
            <person name="Rosenke K."/>
        </authorList>
    </citation>
    <scope>NUCLEOTIDE SEQUENCE [LARGE SCALE GENOMIC DNA]</scope>
    <source>
        <strain evidence="8">CBS 101.48</strain>
    </source>
</reference>
<evidence type="ECO:0000256" key="1">
    <source>
        <dbReference type="ARBA" id="ARBA00004141"/>
    </source>
</evidence>
<dbReference type="Proteomes" id="UP000078561">
    <property type="component" value="Unassembled WGS sequence"/>
</dbReference>
<evidence type="ECO:0000256" key="2">
    <source>
        <dbReference type="ARBA" id="ARBA00009765"/>
    </source>
</evidence>
<dbReference type="GO" id="GO:0010961">
    <property type="term" value="P:intracellular magnesium ion homeostasis"/>
    <property type="evidence" value="ECO:0007669"/>
    <property type="project" value="TreeGrafter"/>
</dbReference>
<feature type="compositionally biased region" description="Basic and acidic residues" evidence="6">
    <location>
        <begin position="41"/>
        <end position="56"/>
    </location>
</feature>
<dbReference type="SUPFAM" id="SSF143865">
    <property type="entry name" value="CorA soluble domain-like"/>
    <property type="match status" value="1"/>
</dbReference>
<dbReference type="AlphaFoldDB" id="A0A163JMQ3"/>
<comment type="subcellular location">
    <subcellularLocation>
        <location evidence="1">Membrane</location>
        <topology evidence="1">Multi-pass membrane protein</topology>
    </subcellularLocation>
</comment>
<accession>A0A163JMQ3</accession>
<dbReference type="EMBL" id="LT553217">
    <property type="protein sequence ID" value="SAM00433.1"/>
    <property type="molecule type" value="Genomic_DNA"/>
</dbReference>
<dbReference type="SUPFAM" id="SSF144083">
    <property type="entry name" value="Magnesium transport protein CorA, transmembrane region"/>
    <property type="match status" value="1"/>
</dbReference>
<evidence type="ECO:0000313" key="9">
    <source>
        <dbReference type="Proteomes" id="UP000078561"/>
    </source>
</evidence>
<evidence type="ECO:0000256" key="4">
    <source>
        <dbReference type="ARBA" id="ARBA00022989"/>
    </source>
</evidence>
<keyword evidence="9" id="KW-1185">Reference proteome</keyword>